<feature type="domain" description="PI-PLC Y-box" evidence="2">
    <location>
        <begin position="391"/>
        <end position="445"/>
    </location>
</feature>
<dbReference type="AlphaFoldDB" id="A0A559K895"/>
<evidence type="ECO:0000313" key="3">
    <source>
        <dbReference type="EMBL" id="TVY08334.1"/>
    </source>
</evidence>
<evidence type="ECO:0000313" key="4">
    <source>
        <dbReference type="Proteomes" id="UP000317036"/>
    </source>
</evidence>
<proteinExistence type="predicted"/>
<reference evidence="3 4" key="1">
    <citation type="submission" date="2019-07" db="EMBL/GenBank/DDBJ databases">
        <authorList>
            <person name="Kim J."/>
        </authorList>
    </citation>
    <scope>NUCLEOTIDE SEQUENCE [LARGE SCALE GENOMIC DNA]</scope>
    <source>
        <strain evidence="3 4">JC52</strain>
    </source>
</reference>
<dbReference type="Proteomes" id="UP000317036">
    <property type="component" value="Unassembled WGS sequence"/>
</dbReference>
<dbReference type="Gene3D" id="3.40.190.10">
    <property type="entry name" value="Periplasmic binding protein-like II"/>
    <property type="match status" value="2"/>
</dbReference>
<feature type="signal peptide" evidence="1">
    <location>
        <begin position="1"/>
        <end position="23"/>
    </location>
</feature>
<feature type="chain" id="PRO_5038686107" evidence="1">
    <location>
        <begin position="24"/>
        <end position="512"/>
    </location>
</feature>
<dbReference type="PROSITE" id="PS50008">
    <property type="entry name" value="PIPLC_Y_DOMAIN"/>
    <property type="match status" value="1"/>
</dbReference>
<organism evidence="3 4">
    <name type="scientific">Paenibacillus cremeus</name>
    <dbReference type="NCBI Taxonomy" id="2163881"/>
    <lineage>
        <taxon>Bacteria</taxon>
        <taxon>Bacillati</taxon>
        <taxon>Bacillota</taxon>
        <taxon>Bacilli</taxon>
        <taxon>Bacillales</taxon>
        <taxon>Paenibacillaceae</taxon>
        <taxon>Paenibacillus</taxon>
    </lineage>
</organism>
<dbReference type="InterPro" id="IPR022627">
    <property type="entry name" value="DUF3502"/>
</dbReference>
<name>A0A559K895_9BACL</name>
<gene>
    <name evidence="3" type="ORF">FPZ49_18975</name>
</gene>
<dbReference type="GO" id="GO:0004435">
    <property type="term" value="F:phosphatidylinositol-4,5-bisphosphate phospholipase C activity"/>
    <property type="evidence" value="ECO:0007669"/>
    <property type="project" value="InterPro"/>
</dbReference>
<dbReference type="RefSeq" id="WP_144849811.1">
    <property type="nucleotide sequence ID" value="NZ_VNJI01000024.1"/>
</dbReference>
<comment type="caution">
    <text evidence="3">The sequence shown here is derived from an EMBL/GenBank/DDBJ whole genome shotgun (WGS) entry which is preliminary data.</text>
</comment>
<dbReference type="GO" id="GO:0006629">
    <property type="term" value="P:lipid metabolic process"/>
    <property type="evidence" value="ECO:0007669"/>
    <property type="project" value="InterPro"/>
</dbReference>
<dbReference type="EMBL" id="VNJI01000024">
    <property type="protein sequence ID" value="TVY08334.1"/>
    <property type="molecule type" value="Genomic_DNA"/>
</dbReference>
<dbReference type="PANTHER" id="PTHR43649">
    <property type="entry name" value="ARABINOSE-BINDING PROTEIN-RELATED"/>
    <property type="match status" value="1"/>
</dbReference>
<accession>A0A559K895</accession>
<evidence type="ECO:0000259" key="2">
    <source>
        <dbReference type="PROSITE" id="PS50008"/>
    </source>
</evidence>
<dbReference type="OrthoDB" id="7936627at2"/>
<dbReference type="InterPro" id="IPR050490">
    <property type="entry name" value="Bact_solute-bd_prot1"/>
</dbReference>
<dbReference type="SUPFAM" id="SSF53850">
    <property type="entry name" value="Periplasmic binding protein-like II"/>
    <property type="match status" value="1"/>
</dbReference>
<dbReference type="GO" id="GO:0035556">
    <property type="term" value="P:intracellular signal transduction"/>
    <property type="evidence" value="ECO:0007669"/>
    <property type="project" value="InterPro"/>
</dbReference>
<sequence length="512" mass="57081">MRLNKKHVSTALIGSLALSVALTGCSSNKPQANNSNSSGKTQGVEAKAELPPYELTVAFFTVSSQNKGIPAVEEQLNKLTKAKINTTVKLVPISYGSYDQQMNLMMAGNEKLDLFVTEAKNYGTQVGQGRLLPLDDLIDKQAPNIKKAVDPMYLEAARVNGKIYGITSIRDLAANRGLVMRKDLVDKYKIDLTKIKTYNDLDLVFQTIKDNEPGMTPLVGYTPKNPPAASFVYKDFDNLDNNMGVINLKDDNLKVVNLYETKEYAGYLDTVRRWYNAGFMAKDVATTKDNANDLVKANRAFSFFTSMKPGYESQASRSIGKEMVSVEIAPATTLTNNITKFMWSIAKNSKDPSRAMMFLDLLYSDKEIINLLDWGIEGKDYVKAGDNMIDYPSGVNATSVEYGLNLNWLFGNSFISYVFKPDPADLWDRMGKFNKEAAKSKALGFTFDVTPVKTEVATVTNVINQYQIGLETGTLDPQKELPDYIKKLKDAGMDKVIAEKQKQLDEWKKTRK</sequence>
<dbReference type="InterPro" id="IPR001711">
    <property type="entry name" value="PLipase_C_Pinositol-sp_Y"/>
</dbReference>
<keyword evidence="1" id="KW-0732">Signal</keyword>
<protein>
    <submittedName>
        <fullName evidence="3">ABC transporter substrate-binding protein</fullName>
    </submittedName>
</protein>
<evidence type="ECO:0000256" key="1">
    <source>
        <dbReference type="SAM" id="SignalP"/>
    </source>
</evidence>
<keyword evidence="4" id="KW-1185">Reference proteome</keyword>
<dbReference type="PANTHER" id="PTHR43649:SF17">
    <property type="entry name" value="ABC TRANSPORTER SOLUTE BINDING PROTEIN-SUGAR TRANSPORT"/>
    <property type="match status" value="1"/>
</dbReference>
<dbReference type="PROSITE" id="PS51257">
    <property type="entry name" value="PROKAR_LIPOPROTEIN"/>
    <property type="match status" value="1"/>
</dbReference>
<dbReference type="Pfam" id="PF12010">
    <property type="entry name" value="DUF3502"/>
    <property type="match status" value="1"/>
</dbReference>